<dbReference type="PROSITE" id="PS00065">
    <property type="entry name" value="D_2_HYDROXYACID_DH_1"/>
    <property type="match status" value="1"/>
</dbReference>
<keyword evidence="5" id="KW-1185">Reference proteome</keyword>
<dbReference type="EMBL" id="RZIJ01000059">
    <property type="protein sequence ID" value="RUQ59823.1"/>
    <property type="molecule type" value="Genomic_DNA"/>
</dbReference>
<evidence type="ECO:0000256" key="1">
    <source>
        <dbReference type="ARBA" id="ARBA00023002"/>
    </source>
</evidence>
<evidence type="ECO:0000313" key="5">
    <source>
        <dbReference type="Proteomes" id="UP000280346"/>
    </source>
</evidence>
<dbReference type="SUPFAM" id="SSF51735">
    <property type="entry name" value="NAD(P)-binding Rossmann-fold domains"/>
    <property type="match status" value="1"/>
</dbReference>
<dbReference type="AlphaFoldDB" id="A0A433IZD4"/>
<dbReference type="InterPro" id="IPR036291">
    <property type="entry name" value="NAD(P)-bd_dom_sf"/>
</dbReference>
<proteinExistence type="predicted"/>
<dbReference type="GO" id="GO:0051287">
    <property type="term" value="F:NAD binding"/>
    <property type="evidence" value="ECO:0007669"/>
    <property type="project" value="InterPro"/>
</dbReference>
<comment type="caution">
    <text evidence="4">The sequence shown here is derived from an EMBL/GenBank/DDBJ whole genome shotgun (WGS) entry which is preliminary data.</text>
</comment>
<dbReference type="GO" id="GO:0016616">
    <property type="term" value="F:oxidoreductase activity, acting on the CH-OH group of donors, NAD or NADP as acceptor"/>
    <property type="evidence" value="ECO:0007669"/>
    <property type="project" value="UniProtKB-ARBA"/>
</dbReference>
<feature type="domain" description="D-isomer specific 2-hydroxyacid dehydrogenase NAD-binding" evidence="3">
    <location>
        <begin position="103"/>
        <end position="273"/>
    </location>
</feature>
<dbReference type="Proteomes" id="UP000280346">
    <property type="component" value="Unassembled WGS sequence"/>
</dbReference>
<gene>
    <name evidence="4" type="ORF">EJ913_30910</name>
</gene>
<sequence>MTILYKAELARGYEWRDFFAREAPDLPFRIWPDIGDPADVRYLTAWQPPDDIAGRFPNLEVVFSVAAGVDQFDLSIIPPAIPVVRMVEPSLTDGMVEYVTFATLAAHRHMIGYIDDRRRGVWAPRRLIPASRRRVGVMGLGNLGQAALAALKPLGFPLFGWNRSPRSLDGVTGFFGADQLEAFLGQCDVLICLLPLTEETRGILGRSLFARLPEGATLVNVGRGGHLVEADLLEALDSGYLSGAVLDVFAQEPPQPGHPFWTHPKILMTPHIASMTQPETAAHILLANIRRHQAGQPMVNVVDRSRGY</sequence>
<dbReference type="Gene3D" id="3.40.50.720">
    <property type="entry name" value="NAD(P)-binding Rossmann-like Domain"/>
    <property type="match status" value="2"/>
</dbReference>
<evidence type="ECO:0000259" key="3">
    <source>
        <dbReference type="Pfam" id="PF02826"/>
    </source>
</evidence>
<evidence type="ECO:0000256" key="2">
    <source>
        <dbReference type="ARBA" id="ARBA00023027"/>
    </source>
</evidence>
<dbReference type="SUPFAM" id="SSF52283">
    <property type="entry name" value="Formate/glycerate dehydrogenase catalytic domain-like"/>
    <property type="match status" value="1"/>
</dbReference>
<reference evidence="4 5" key="1">
    <citation type="submission" date="2018-12" db="EMBL/GenBank/DDBJ databases">
        <authorList>
            <person name="Yang Y."/>
        </authorList>
    </citation>
    <scope>NUCLEOTIDE SEQUENCE [LARGE SCALE GENOMIC DNA]</scope>
    <source>
        <strain evidence="4 5">GSF71</strain>
    </source>
</reference>
<keyword evidence="1" id="KW-0560">Oxidoreductase</keyword>
<dbReference type="InterPro" id="IPR029752">
    <property type="entry name" value="D-isomer_DH_CS1"/>
</dbReference>
<dbReference type="InterPro" id="IPR006140">
    <property type="entry name" value="D-isomer_DH_NAD-bd"/>
</dbReference>
<evidence type="ECO:0000313" key="4">
    <source>
        <dbReference type="EMBL" id="RUQ59823.1"/>
    </source>
</evidence>
<name>A0A433IZD4_9PROT</name>
<dbReference type="RefSeq" id="WP_127005177.1">
    <property type="nucleotide sequence ID" value="NZ_JBNPXW010000021.1"/>
</dbReference>
<protein>
    <submittedName>
        <fullName evidence="4">Glyoxylate/hydroxypyruvate reductase A</fullName>
    </submittedName>
</protein>
<organism evidence="4 5">
    <name type="scientific">Azospirillum doebereinerae</name>
    <dbReference type="NCBI Taxonomy" id="92933"/>
    <lineage>
        <taxon>Bacteria</taxon>
        <taxon>Pseudomonadati</taxon>
        <taxon>Pseudomonadota</taxon>
        <taxon>Alphaproteobacteria</taxon>
        <taxon>Rhodospirillales</taxon>
        <taxon>Azospirillaceae</taxon>
        <taxon>Azospirillum</taxon>
    </lineage>
</organism>
<accession>A0A433IZD4</accession>
<keyword evidence="2" id="KW-0520">NAD</keyword>
<dbReference type="PANTHER" id="PTHR43333">
    <property type="entry name" value="2-HACID_DH_C DOMAIN-CONTAINING PROTEIN"/>
    <property type="match status" value="1"/>
</dbReference>
<dbReference type="OrthoDB" id="9787219at2"/>
<dbReference type="PANTHER" id="PTHR43333:SF1">
    <property type="entry name" value="D-ISOMER SPECIFIC 2-HYDROXYACID DEHYDROGENASE NAD-BINDING DOMAIN-CONTAINING PROTEIN"/>
    <property type="match status" value="1"/>
</dbReference>
<keyword evidence="4" id="KW-0670">Pyruvate</keyword>
<dbReference type="CDD" id="cd12164">
    <property type="entry name" value="GDH_like_2"/>
    <property type="match status" value="1"/>
</dbReference>
<dbReference type="Pfam" id="PF02826">
    <property type="entry name" value="2-Hacid_dh_C"/>
    <property type="match status" value="1"/>
</dbReference>